<reference evidence="2 3" key="1">
    <citation type="submission" date="2024-01" db="EMBL/GenBank/DDBJ databases">
        <title>The complete chloroplast genome sequence of Lithospermum erythrorhizon: insights into the phylogenetic relationship among Boraginaceae species and the maternal lineages of purple gromwells.</title>
        <authorList>
            <person name="Okada T."/>
            <person name="Watanabe K."/>
        </authorList>
    </citation>
    <scope>NUCLEOTIDE SEQUENCE [LARGE SCALE GENOMIC DNA]</scope>
</reference>
<keyword evidence="3" id="KW-1185">Reference proteome</keyword>
<name>A0AAV3QIM5_LITER</name>
<evidence type="ECO:0000256" key="1">
    <source>
        <dbReference type="SAM" id="MobiDB-lite"/>
    </source>
</evidence>
<sequence length="221" mass="24692">MDEDVEDQDEQQGDNAEEAAQGSNEEAALAVFNRRRKGKGKLKLNENRTRMGNKRISKNVADVSIENVALNSKEEDAKWIFVASQRIAAQRMMFELVREFICNMMEHIDDLINLNFQKVTLGNFTFEFSPSIMNGYFSRANGGETSYNLKFLEIIKVLTGGVVNTCPTKGAGSRVYHYQSEVDAGNDIPLRSVDTGGGLGSGNDETGRFIRDEIRHLESVI</sequence>
<evidence type="ECO:0000313" key="3">
    <source>
        <dbReference type="Proteomes" id="UP001454036"/>
    </source>
</evidence>
<gene>
    <name evidence="2" type="ORF">LIER_19435</name>
</gene>
<dbReference type="Proteomes" id="UP001454036">
    <property type="component" value="Unassembled WGS sequence"/>
</dbReference>
<protein>
    <submittedName>
        <fullName evidence="2">Uncharacterized protein</fullName>
    </submittedName>
</protein>
<feature type="compositionally biased region" description="Acidic residues" evidence="1">
    <location>
        <begin position="1"/>
        <end position="17"/>
    </location>
</feature>
<proteinExistence type="predicted"/>
<dbReference type="AlphaFoldDB" id="A0AAV3QIM5"/>
<dbReference type="EMBL" id="BAABME010004803">
    <property type="protein sequence ID" value="GAA0163614.1"/>
    <property type="molecule type" value="Genomic_DNA"/>
</dbReference>
<organism evidence="2 3">
    <name type="scientific">Lithospermum erythrorhizon</name>
    <name type="common">Purple gromwell</name>
    <name type="synonym">Lithospermum officinale var. erythrorhizon</name>
    <dbReference type="NCBI Taxonomy" id="34254"/>
    <lineage>
        <taxon>Eukaryota</taxon>
        <taxon>Viridiplantae</taxon>
        <taxon>Streptophyta</taxon>
        <taxon>Embryophyta</taxon>
        <taxon>Tracheophyta</taxon>
        <taxon>Spermatophyta</taxon>
        <taxon>Magnoliopsida</taxon>
        <taxon>eudicotyledons</taxon>
        <taxon>Gunneridae</taxon>
        <taxon>Pentapetalae</taxon>
        <taxon>asterids</taxon>
        <taxon>lamiids</taxon>
        <taxon>Boraginales</taxon>
        <taxon>Boraginaceae</taxon>
        <taxon>Boraginoideae</taxon>
        <taxon>Lithospermeae</taxon>
        <taxon>Lithospermum</taxon>
    </lineage>
</organism>
<accession>A0AAV3QIM5</accession>
<evidence type="ECO:0000313" key="2">
    <source>
        <dbReference type="EMBL" id="GAA0163614.1"/>
    </source>
</evidence>
<comment type="caution">
    <text evidence="2">The sequence shown here is derived from an EMBL/GenBank/DDBJ whole genome shotgun (WGS) entry which is preliminary data.</text>
</comment>
<feature type="region of interest" description="Disordered" evidence="1">
    <location>
        <begin position="1"/>
        <end position="27"/>
    </location>
</feature>